<evidence type="ECO:0000313" key="2">
    <source>
        <dbReference type="EMBL" id="TBO42826.1"/>
    </source>
</evidence>
<dbReference type="Pfam" id="PF07689">
    <property type="entry name" value="KaiB"/>
    <property type="match status" value="1"/>
</dbReference>
<dbReference type="CDD" id="cd02978">
    <property type="entry name" value="KaiB_like"/>
    <property type="match status" value="1"/>
</dbReference>
<protein>
    <submittedName>
        <fullName evidence="2">Circadian clock protein KaiB</fullName>
    </submittedName>
</protein>
<dbReference type="RefSeq" id="WP_131029620.1">
    <property type="nucleotide sequence ID" value="NZ_SIXF01000006.1"/>
</dbReference>
<dbReference type="SMART" id="SM01248">
    <property type="entry name" value="KaiB"/>
    <property type="match status" value="1"/>
</dbReference>
<organism evidence="2 3">
    <name type="scientific">Pedobacter kyonggii</name>
    <dbReference type="NCBI Taxonomy" id="1926871"/>
    <lineage>
        <taxon>Bacteria</taxon>
        <taxon>Pseudomonadati</taxon>
        <taxon>Bacteroidota</taxon>
        <taxon>Sphingobacteriia</taxon>
        <taxon>Sphingobacteriales</taxon>
        <taxon>Sphingobacteriaceae</taxon>
        <taxon>Pedobacter</taxon>
    </lineage>
</organism>
<dbReference type="InterPro" id="IPR036249">
    <property type="entry name" value="Thioredoxin-like_sf"/>
</dbReference>
<dbReference type="InterPro" id="IPR011649">
    <property type="entry name" value="KaiB_domain"/>
</dbReference>
<dbReference type="SUPFAM" id="SSF52833">
    <property type="entry name" value="Thioredoxin-like"/>
    <property type="match status" value="1"/>
</dbReference>
<dbReference type="GO" id="GO:0048511">
    <property type="term" value="P:rhythmic process"/>
    <property type="evidence" value="ECO:0007669"/>
    <property type="project" value="InterPro"/>
</dbReference>
<dbReference type="PANTHER" id="PTHR41709">
    <property type="entry name" value="KAIB-LIKE PROTEIN 1"/>
    <property type="match status" value="1"/>
</dbReference>
<proteinExistence type="predicted"/>
<accession>A0A4Q9HDR5</accession>
<dbReference type="InterPro" id="IPR039022">
    <property type="entry name" value="KaiB-like"/>
</dbReference>
<gene>
    <name evidence="2" type="ORF">EYS08_08470</name>
</gene>
<dbReference type="Gene3D" id="3.40.30.10">
    <property type="entry name" value="Glutaredoxin"/>
    <property type="match status" value="1"/>
</dbReference>
<dbReference type="PANTHER" id="PTHR41709:SF2">
    <property type="entry name" value="CIRCADIAN CLOCK PROTEIN KAIB2"/>
    <property type="match status" value="1"/>
</dbReference>
<dbReference type="OrthoDB" id="5458519at2"/>
<sequence>MSIGNPDHQDSTQSADFFSLRLFIAGASPVSARAIVNIRAICEEFIAGRYELDIIDAHQQPLLVQQEDVTAIPMLIKKSPVPTKKLIGDCSDREKVLKGLGISY</sequence>
<dbReference type="Proteomes" id="UP000291819">
    <property type="component" value="Unassembled WGS sequence"/>
</dbReference>
<dbReference type="AlphaFoldDB" id="A0A4Q9HDR5"/>
<dbReference type="EMBL" id="SIXF01000006">
    <property type="protein sequence ID" value="TBO42826.1"/>
    <property type="molecule type" value="Genomic_DNA"/>
</dbReference>
<feature type="domain" description="KaiB" evidence="1">
    <location>
        <begin position="21"/>
        <end position="102"/>
    </location>
</feature>
<evidence type="ECO:0000313" key="3">
    <source>
        <dbReference type="Proteomes" id="UP000291819"/>
    </source>
</evidence>
<evidence type="ECO:0000259" key="1">
    <source>
        <dbReference type="SMART" id="SM01248"/>
    </source>
</evidence>
<name>A0A4Q9HDR5_9SPHI</name>
<keyword evidence="3" id="KW-1185">Reference proteome</keyword>
<comment type="caution">
    <text evidence="2">The sequence shown here is derived from an EMBL/GenBank/DDBJ whole genome shotgun (WGS) entry which is preliminary data.</text>
</comment>
<reference evidence="2 3" key="1">
    <citation type="submission" date="2019-02" db="EMBL/GenBank/DDBJ databases">
        <title>Pedobacter kyonggii whole genome sequence analysis.</title>
        <authorList>
            <person name="Dahal R.H."/>
        </authorList>
    </citation>
    <scope>NUCLEOTIDE SEQUENCE [LARGE SCALE GENOMIC DNA]</scope>
    <source>
        <strain evidence="2 3">K-4-11-1</strain>
    </source>
</reference>